<dbReference type="SUPFAM" id="SSF56655">
    <property type="entry name" value="Carbohydrate phosphatase"/>
    <property type="match status" value="1"/>
</dbReference>
<name>A0AAC9PQ02_9PSEU</name>
<keyword evidence="1" id="KW-0479">Metal-binding</keyword>
<dbReference type="GO" id="GO:0004401">
    <property type="term" value="F:histidinol-phosphatase activity"/>
    <property type="evidence" value="ECO:0007669"/>
    <property type="project" value="UniProtKB-EC"/>
</dbReference>
<dbReference type="EMBL" id="CP016076">
    <property type="protein sequence ID" value="APU12589.1"/>
    <property type="molecule type" value="Genomic_DNA"/>
</dbReference>
<gene>
    <name evidence="2" type="ORF">UA74_02510</name>
</gene>
<sequence>MTETTAPTAPTADLDLLQTAAGLAHQAGRLAADQFHGDRRRATVTDEDGVTDVERAVEESIRARLAVEAPADGVLGRLGDGEPGRSGRRWVIDPLDGVPFFAGGIPLFTLLLTCEDSHGAVAGVIVMPMQQELLYAGRGRGTRLFAGPDLALERARPSRIARREGDPVTDRVLWPEDVGGVPYKTALLATGRADAVVIAAPPPARWWTPLPLIVREADGLIADAIGDASGRGTLLACARTRHDELRGELFDQ</sequence>
<dbReference type="PANTHER" id="PTHR20854:SF4">
    <property type="entry name" value="INOSITOL-1-MONOPHOSPHATASE-RELATED"/>
    <property type="match status" value="1"/>
</dbReference>
<evidence type="ECO:0000313" key="2">
    <source>
        <dbReference type="EMBL" id="APU12589.1"/>
    </source>
</evidence>
<evidence type="ECO:0000313" key="3">
    <source>
        <dbReference type="Proteomes" id="UP000185511"/>
    </source>
</evidence>
<comment type="cofactor">
    <cofactor evidence="1">
        <name>Mg(2+)</name>
        <dbReference type="ChEBI" id="CHEBI:18420"/>
    </cofactor>
</comment>
<proteinExistence type="predicted"/>
<dbReference type="Gene3D" id="3.30.540.10">
    <property type="entry name" value="Fructose-1,6-Bisphosphatase, subunit A, domain 1"/>
    <property type="match status" value="1"/>
</dbReference>
<protein>
    <submittedName>
        <fullName evidence="2">Inositol monophosphatase/fructose-1,6-bisphosphatase family protein</fullName>
        <ecNumber evidence="2">3.1.3.15</ecNumber>
    </submittedName>
</protein>
<feature type="binding site" evidence="1">
    <location>
        <position position="96"/>
    </location>
    <ligand>
        <name>Mg(2+)</name>
        <dbReference type="ChEBI" id="CHEBI:18420"/>
        <label>1</label>
        <note>catalytic</note>
    </ligand>
</feature>
<dbReference type="EC" id="3.1.3.15" evidence="2"/>
<dbReference type="PANTHER" id="PTHR20854">
    <property type="entry name" value="INOSITOL MONOPHOSPHATASE"/>
    <property type="match status" value="1"/>
</dbReference>
<keyword evidence="1" id="KW-0460">Magnesium</keyword>
<dbReference type="GO" id="GO:0008934">
    <property type="term" value="F:inositol monophosphate 1-phosphatase activity"/>
    <property type="evidence" value="ECO:0007669"/>
    <property type="project" value="TreeGrafter"/>
</dbReference>
<dbReference type="Pfam" id="PF00459">
    <property type="entry name" value="Inositol_P"/>
    <property type="match status" value="1"/>
</dbReference>
<evidence type="ECO:0000256" key="1">
    <source>
        <dbReference type="PIRSR" id="PIRSR600760-2"/>
    </source>
</evidence>
<dbReference type="AlphaFoldDB" id="A0AAC9PQ02"/>
<keyword evidence="3" id="KW-1185">Reference proteome</keyword>
<keyword evidence="2" id="KW-0378">Hydrolase</keyword>
<dbReference type="Proteomes" id="UP000185511">
    <property type="component" value="Chromosome"/>
</dbReference>
<dbReference type="GO" id="GO:0006020">
    <property type="term" value="P:inositol metabolic process"/>
    <property type="evidence" value="ECO:0007669"/>
    <property type="project" value="TreeGrafter"/>
</dbReference>
<dbReference type="KEGG" id="acad:UA74_02510"/>
<dbReference type="GO" id="GO:0007165">
    <property type="term" value="P:signal transduction"/>
    <property type="evidence" value="ECO:0007669"/>
    <property type="project" value="TreeGrafter"/>
</dbReference>
<feature type="binding site" evidence="1">
    <location>
        <position position="93"/>
    </location>
    <ligand>
        <name>Mg(2+)</name>
        <dbReference type="ChEBI" id="CHEBI:18420"/>
        <label>2</label>
    </ligand>
</feature>
<dbReference type="GO" id="GO:0046872">
    <property type="term" value="F:metal ion binding"/>
    <property type="evidence" value="ECO:0007669"/>
    <property type="project" value="UniProtKB-KW"/>
</dbReference>
<accession>A0AAC9PQ02</accession>
<reference evidence="3" key="1">
    <citation type="submission" date="2016-06" db="EMBL/GenBank/DDBJ databases">
        <title>Complete genome sequence of Actinoalloteichus fjordicus DSM 46855 (=ADI127-17), type strain of the new species Actinoalloteichus fjordicus.</title>
        <authorList>
            <person name="Ruckert C."/>
            <person name="Nouioui I."/>
            <person name="Willmese J."/>
            <person name="van Wezel G."/>
            <person name="Klenk H.-P."/>
            <person name="Kalinowski J."/>
            <person name="Zotchev S.B."/>
        </authorList>
    </citation>
    <scope>NUCLEOTIDE SEQUENCE [LARGE SCALE GENOMIC DNA]</scope>
    <source>
        <strain evidence="3">ADI127-7</strain>
    </source>
</reference>
<dbReference type="InterPro" id="IPR000760">
    <property type="entry name" value="Inositol_monophosphatase-like"/>
</dbReference>
<feature type="binding site" evidence="1">
    <location>
        <position position="95"/>
    </location>
    <ligand>
        <name>Mg(2+)</name>
        <dbReference type="ChEBI" id="CHEBI:18420"/>
        <label>1</label>
        <note>catalytic</note>
    </ligand>
</feature>
<organism evidence="2 3">
    <name type="scientific">Actinoalloteichus fjordicus</name>
    <dbReference type="NCBI Taxonomy" id="1612552"/>
    <lineage>
        <taxon>Bacteria</taxon>
        <taxon>Bacillati</taxon>
        <taxon>Actinomycetota</taxon>
        <taxon>Actinomycetes</taxon>
        <taxon>Pseudonocardiales</taxon>
        <taxon>Pseudonocardiaceae</taxon>
        <taxon>Actinoalloteichus</taxon>
    </lineage>
</organism>
<dbReference type="PRINTS" id="PR00377">
    <property type="entry name" value="IMPHPHTASES"/>
</dbReference>
<dbReference type="RefSeq" id="WP_075738518.1">
    <property type="nucleotide sequence ID" value="NZ_CP016076.1"/>
</dbReference>